<dbReference type="InterPro" id="IPR008492">
    <property type="entry name" value="Rv2714-like"/>
</dbReference>
<dbReference type="SUPFAM" id="SSF159659">
    <property type="entry name" value="Cgl1923-like"/>
    <property type="match status" value="1"/>
</dbReference>
<organism evidence="1 2">
    <name type="scientific">Kineococcus xinjiangensis</name>
    <dbReference type="NCBI Taxonomy" id="512762"/>
    <lineage>
        <taxon>Bacteria</taxon>
        <taxon>Bacillati</taxon>
        <taxon>Actinomycetota</taxon>
        <taxon>Actinomycetes</taxon>
        <taxon>Kineosporiales</taxon>
        <taxon>Kineosporiaceae</taxon>
        <taxon>Kineococcus</taxon>
    </lineage>
</organism>
<protein>
    <submittedName>
        <fullName evidence="1">Putative ATP-grasp superfamily ATP-dependent carboligase</fullName>
    </submittedName>
</protein>
<comment type="caution">
    <text evidence="1">The sequence shown here is derived from an EMBL/GenBank/DDBJ whole genome shotgun (WGS) entry which is preliminary data.</text>
</comment>
<dbReference type="RefSeq" id="WP_104430863.1">
    <property type="nucleotide sequence ID" value="NZ_PTJD01000001.1"/>
</dbReference>
<reference evidence="1 2" key="1">
    <citation type="submission" date="2018-02" db="EMBL/GenBank/DDBJ databases">
        <title>Genomic Encyclopedia of Archaeal and Bacterial Type Strains, Phase II (KMG-II): from individual species to whole genera.</title>
        <authorList>
            <person name="Goeker M."/>
        </authorList>
    </citation>
    <scope>NUCLEOTIDE SEQUENCE [LARGE SCALE GENOMIC DNA]</scope>
    <source>
        <strain evidence="1 2">DSM 22857</strain>
    </source>
</reference>
<name>A0A2S6IW26_9ACTN</name>
<dbReference type="InterPro" id="IPR038389">
    <property type="entry name" value="PSMG2_sf"/>
</dbReference>
<evidence type="ECO:0000313" key="1">
    <source>
        <dbReference type="EMBL" id="PPK98440.1"/>
    </source>
</evidence>
<dbReference type="InterPro" id="IPR019151">
    <property type="entry name" value="Proteasome_assmbl_chaperone_2"/>
</dbReference>
<dbReference type="PIRSF" id="PIRSF028754">
    <property type="entry name" value="UCP028754"/>
    <property type="match status" value="1"/>
</dbReference>
<dbReference type="OrthoDB" id="3733464at2"/>
<dbReference type="EMBL" id="PTJD01000001">
    <property type="protein sequence ID" value="PPK98440.1"/>
    <property type="molecule type" value="Genomic_DNA"/>
</dbReference>
<dbReference type="AlphaFoldDB" id="A0A2S6IW26"/>
<dbReference type="Gene3D" id="1.10.287.100">
    <property type="match status" value="1"/>
</dbReference>
<accession>A0A2S6IW26</accession>
<dbReference type="GO" id="GO:0016874">
    <property type="term" value="F:ligase activity"/>
    <property type="evidence" value="ECO:0007669"/>
    <property type="project" value="UniProtKB-KW"/>
</dbReference>
<evidence type="ECO:0000313" key="2">
    <source>
        <dbReference type="Proteomes" id="UP000239485"/>
    </source>
</evidence>
<sequence>MLDPAELYRFESPDDGASPVMVEPPLVVALSGFVDAGSGVRLAVDHLLQHFPHEVLARFDVDQLHDYRARRPTMTFATDHWSAYDAPELALRRLHDASGGSFLLLSGPEPDVQWERFNAAFWQLADQVGAALVVVLTAAPTSVPHTRPTGVTGSASRPELLEGVRTWAVEAQVPGHATGLLQFRGAEGGRDVLSLVAHVPHYLAAGEYPDAAAALLTSLGGRAGLDLPVDELLSAAAATRVEVDAQVEASAEVGAVVRALEQDYDAQAADLAGGLVAEGQPIPTADELGAEFERFLADAVDDPKDDGGQGGT</sequence>
<proteinExistence type="predicted"/>
<keyword evidence="1" id="KW-0436">Ligase</keyword>
<gene>
    <name evidence="1" type="ORF">CLV92_101135</name>
</gene>
<dbReference type="Pfam" id="PF09754">
    <property type="entry name" value="PAC2"/>
    <property type="match status" value="1"/>
</dbReference>
<dbReference type="Proteomes" id="UP000239485">
    <property type="component" value="Unassembled WGS sequence"/>
</dbReference>
<keyword evidence="2" id="KW-1185">Reference proteome</keyword>
<dbReference type="Gene3D" id="3.40.50.10900">
    <property type="entry name" value="PAC-like subunit"/>
    <property type="match status" value="1"/>
</dbReference>